<feature type="domain" description="DUF6542" evidence="3">
    <location>
        <begin position="24"/>
        <end position="145"/>
    </location>
</feature>
<evidence type="ECO:0000313" key="4">
    <source>
        <dbReference type="EMBL" id="MFI2473918.1"/>
    </source>
</evidence>
<feature type="transmembrane region" description="Helical" evidence="2">
    <location>
        <begin position="122"/>
        <end position="142"/>
    </location>
</feature>
<feature type="region of interest" description="Disordered" evidence="1">
    <location>
        <begin position="146"/>
        <end position="279"/>
    </location>
</feature>
<feature type="transmembrane region" description="Helical" evidence="2">
    <location>
        <begin position="50"/>
        <end position="70"/>
    </location>
</feature>
<proteinExistence type="predicted"/>
<feature type="transmembrane region" description="Helical" evidence="2">
    <location>
        <begin position="77"/>
        <end position="96"/>
    </location>
</feature>
<protein>
    <submittedName>
        <fullName evidence="4">DUF6542 domain-containing protein</fullName>
    </submittedName>
</protein>
<keyword evidence="2" id="KW-1133">Transmembrane helix</keyword>
<sequence>MAATQRVRSRVPAPQRSVLPSVPGIPAWGAVLIAVACTLLGFLIDANGDSAELTASFATLYVVGCVAAVLAVRFRGIFTTMVLPPLLLFLAVPLAYQQLTGRISTGLKDILLNLAIPLVNRFPTMILATALVLAIGGARIMAVKRESAGERSKEARRGSSWGRGAVKRRDEEAPAEPARRRARRPQPEVDEDPVTDKYEPPRPGRRPSNAVADAPPRVGSGGRGRPAGRGPRPAAASRGEAEPPRGARGRAEVPPHPQPNVRYRERDSSRTQRRKPESL</sequence>
<gene>
    <name evidence="4" type="ORF">ACH49W_11120</name>
</gene>
<dbReference type="EMBL" id="JBIRYO010000006">
    <property type="protein sequence ID" value="MFI2473918.1"/>
    <property type="molecule type" value="Genomic_DNA"/>
</dbReference>
<keyword evidence="5" id="KW-1185">Reference proteome</keyword>
<feature type="compositionally biased region" description="Basic and acidic residues" evidence="1">
    <location>
        <begin position="239"/>
        <end position="253"/>
    </location>
</feature>
<feature type="transmembrane region" description="Helical" evidence="2">
    <location>
        <begin position="21"/>
        <end position="44"/>
    </location>
</feature>
<evidence type="ECO:0000313" key="5">
    <source>
        <dbReference type="Proteomes" id="UP001611415"/>
    </source>
</evidence>
<dbReference type="Proteomes" id="UP001611415">
    <property type="component" value="Unassembled WGS sequence"/>
</dbReference>
<organism evidence="4 5">
    <name type="scientific">Nocardia xishanensis</name>
    <dbReference type="NCBI Taxonomy" id="238964"/>
    <lineage>
        <taxon>Bacteria</taxon>
        <taxon>Bacillati</taxon>
        <taxon>Actinomycetota</taxon>
        <taxon>Actinomycetes</taxon>
        <taxon>Mycobacteriales</taxon>
        <taxon>Nocardiaceae</taxon>
        <taxon>Nocardia</taxon>
    </lineage>
</organism>
<feature type="compositionally biased region" description="Basic and acidic residues" evidence="1">
    <location>
        <begin position="146"/>
        <end position="157"/>
    </location>
</feature>
<dbReference type="InterPro" id="IPR046672">
    <property type="entry name" value="DUF6542"/>
</dbReference>
<feature type="compositionally biased region" description="Low complexity" evidence="1">
    <location>
        <begin position="228"/>
        <end position="238"/>
    </location>
</feature>
<reference evidence="4 5" key="1">
    <citation type="submission" date="2024-10" db="EMBL/GenBank/DDBJ databases">
        <title>The Natural Products Discovery Center: Release of the First 8490 Sequenced Strains for Exploring Actinobacteria Biosynthetic Diversity.</title>
        <authorList>
            <person name="Kalkreuter E."/>
            <person name="Kautsar S.A."/>
            <person name="Yang D."/>
            <person name="Bader C.D."/>
            <person name="Teijaro C.N."/>
            <person name="Fluegel L."/>
            <person name="Davis C.M."/>
            <person name="Simpson J.R."/>
            <person name="Lauterbach L."/>
            <person name="Steele A.D."/>
            <person name="Gui C."/>
            <person name="Meng S."/>
            <person name="Li G."/>
            <person name="Viehrig K."/>
            <person name="Ye F."/>
            <person name="Su P."/>
            <person name="Kiefer A.F."/>
            <person name="Nichols A."/>
            <person name="Cepeda A.J."/>
            <person name="Yan W."/>
            <person name="Fan B."/>
            <person name="Jiang Y."/>
            <person name="Adhikari A."/>
            <person name="Zheng C.-J."/>
            <person name="Schuster L."/>
            <person name="Cowan T.M."/>
            <person name="Smanski M.J."/>
            <person name="Chevrette M.G."/>
            <person name="De Carvalho L.P.S."/>
            <person name="Shen B."/>
        </authorList>
    </citation>
    <scope>NUCLEOTIDE SEQUENCE [LARGE SCALE GENOMIC DNA]</scope>
    <source>
        <strain evidence="4 5">NPDC019275</strain>
    </source>
</reference>
<accession>A0ABW7WYH4</accession>
<dbReference type="Pfam" id="PF20177">
    <property type="entry name" value="DUF6542"/>
    <property type="match status" value="1"/>
</dbReference>
<evidence type="ECO:0000256" key="2">
    <source>
        <dbReference type="SAM" id="Phobius"/>
    </source>
</evidence>
<evidence type="ECO:0000259" key="3">
    <source>
        <dbReference type="Pfam" id="PF20177"/>
    </source>
</evidence>
<keyword evidence="2" id="KW-0472">Membrane</keyword>
<comment type="caution">
    <text evidence="4">The sequence shown here is derived from an EMBL/GenBank/DDBJ whole genome shotgun (WGS) entry which is preliminary data.</text>
</comment>
<dbReference type="RefSeq" id="WP_357401386.1">
    <property type="nucleotide sequence ID" value="NZ_JBEYCD010000002.1"/>
</dbReference>
<name>A0ABW7WYH4_9NOCA</name>
<keyword evidence="2" id="KW-0812">Transmembrane</keyword>
<feature type="compositionally biased region" description="Basic and acidic residues" evidence="1">
    <location>
        <begin position="262"/>
        <end position="279"/>
    </location>
</feature>
<evidence type="ECO:0000256" key="1">
    <source>
        <dbReference type="SAM" id="MobiDB-lite"/>
    </source>
</evidence>